<dbReference type="PANTHER" id="PTHR21047:SF2">
    <property type="entry name" value="THYMIDINE DIPHOSPHO-4-KETO-RHAMNOSE 3,5-EPIMERASE"/>
    <property type="match status" value="1"/>
</dbReference>
<dbReference type="AlphaFoldDB" id="A0A382ZXT2"/>
<dbReference type="Gene3D" id="2.60.120.10">
    <property type="entry name" value="Jelly Rolls"/>
    <property type="match status" value="1"/>
</dbReference>
<dbReference type="Pfam" id="PF00908">
    <property type="entry name" value="dTDP_sugar_isom"/>
    <property type="match status" value="1"/>
</dbReference>
<organism evidence="1">
    <name type="scientific">marine metagenome</name>
    <dbReference type="NCBI Taxonomy" id="408172"/>
    <lineage>
        <taxon>unclassified sequences</taxon>
        <taxon>metagenomes</taxon>
        <taxon>ecological metagenomes</taxon>
    </lineage>
</organism>
<dbReference type="GO" id="GO:0000271">
    <property type="term" value="P:polysaccharide biosynthetic process"/>
    <property type="evidence" value="ECO:0007669"/>
    <property type="project" value="TreeGrafter"/>
</dbReference>
<sequence>MIMKEELLKGVYKLQLEIHKDRRGYFSEIYKKEFFEDLEFQPNFTQDNLSFSTEKNTIRGLHFQKDPFAQSKLVTVLSGKVWDVFVDLRKDSSTYKQYGFLELHTGGCSLLIPKGFAHGFCTLEPETLVWYKVDNEYSQEHERGINWKDRTLDIPWPITSNASVIISERDNNLPEIIKLENE</sequence>
<dbReference type="GO" id="GO:0008830">
    <property type="term" value="F:dTDP-4-dehydrorhamnose 3,5-epimerase activity"/>
    <property type="evidence" value="ECO:0007669"/>
    <property type="project" value="InterPro"/>
</dbReference>
<dbReference type="GO" id="GO:0005829">
    <property type="term" value="C:cytosol"/>
    <property type="evidence" value="ECO:0007669"/>
    <property type="project" value="TreeGrafter"/>
</dbReference>
<dbReference type="InterPro" id="IPR014710">
    <property type="entry name" value="RmlC-like_jellyroll"/>
</dbReference>
<dbReference type="NCBIfam" id="TIGR01221">
    <property type="entry name" value="rmlC"/>
    <property type="match status" value="1"/>
</dbReference>
<accession>A0A382ZXT2</accession>
<dbReference type="InterPro" id="IPR011051">
    <property type="entry name" value="RmlC_Cupin_sf"/>
</dbReference>
<protein>
    <recommendedName>
        <fullName evidence="2">dTDP-4-dehydrorhamnose 3,5-epimerase</fullName>
    </recommendedName>
</protein>
<dbReference type="EMBL" id="UINC01187547">
    <property type="protein sequence ID" value="SVE00327.1"/>
    <property type="molecule type" value="Genomic_DNA"/>
</dbReference>
<evidence type="ECO:0008006" key="2">
    <source>
        <dbReference type="Google" id="ProtNLM"/>
    </source>
</evidence>
<proteinExistence type="predicted"/>
<dbReference type="SUPFAM" id="SSF51182">
    <property type="entry name" value="RmlC-like cupins"/>
    <property type="match status" value="1"/>
</dbReference>
<reference evidence="1" key="1">
    <citation type="submission" date="2018-05" db="EMBL/GenBank/DDBJ databases">
        <authorList>
            <person name="Lanie J.A."/>
            <person name="Ng W.-L."/>
            <person name="Kazmierczak K.M."/>
            <person name="Andrzejewski T.M."/>
            <person name="Davidsen T.M."/>
            <person name="Wayne K.J."/>
            <person name="Tettelin H."/>
            <person name="Glass J.I."/>
            <person name="Rusch D."/>
            <person name="Podicherti R."/>
            <person name="Tsui H.-C.T."/>
            <person name="Winkler M.E."/>
        </authorList>
    </citation>
    <scope>NUCLEOTIDE SEQUENCE</scope>
</reference>
<dbReference type="InterPro" id="IPR000888">
    <property type="entry name" value="RmlC-like"/>
</dbReference>
<dbReference type="PANTHER" id="PTHR21047">
    <property type="entry name" value="DTDP-6-DEOXY-D-GLUCOSE-3,5 EPIMERASE"/>
    <property type="match status" value="1"/>
</dbReference>
<gene>
    <name evidence="1" type="ORF">METZ01_LOCUS453181</name>
</gene>
<dbReference type="GO" id="GO:0019305">
    <property type="term" value="P:dTDP-rhamnose biosynthetic process"/>
    <property type="evidence" value="ECO:0007669"/>
    <property type="project" value="TreeGrafter"/>
</dbReference>
<name>A0A382ZXT2_9ZZZZ</name>
<dbReference type="CDD" id="cd00438">
    <property type="entry name" value="cupin_RmlC"/>
    <property type="match status" value="1"/>
</dbReference>
<evidence type="ECO:0000313" key="1">
    <source>
        <dbReference type="EMBL" id="SVE00327.1"/>
    </source>
</evidence>